<feature type="transmembrane region" description="Helical" evidence="6">
    <location>
        <begin position="273"/>
        <end position="296"/>
    </location>
</feature>
<sequence length="303" mass="33845">MSGWMEYFIRFGLYTALTMCFGGSFFLSTYFEEIKGSQYGLSIKKIFPFFCVLAFIFSALQIVFLTEAMEDVSLSEVSLKGILFLMQQGSYDILFTLRFVALLAVLFLSVRKPPSKMNWLACTYLSGIALMTEAWFGHAVSDDVGMGWLHLVADVAHILTAGVWGGSLLAFCWLLFGSKEAVISEKVLRKFSCIGYAVVTILLMTGVVNTYFIVGSDLKDYTHPSSYVVLIYTKIIVFVAMLLLASFNHFVFTPRLGQRLRDNVSAVKAVQRLRMSIVLEYTLYLVIIGLVAVVGVQSPTPDM</sequence>
<evidence type="ECO:0000256" key="3">
    <source>
        <dbReference type="ARBA" id="ARBA00022692"/>
    </source>
</evidence>
<comment type="subcellular location">
    <subcellularLocation>
        <location evidence="1">Cell membrane</location>
        <topology evidence="1">Multi-pass membrane protein</topology>
    </subcellularLocation>
</comment>
<reference evidence="8" key="1">
    <citation type="submission" date="2013-04" db="EMBL/GenBank/DDBJ databases">
        <title>The genome sequencing project of 58 acetic acid bacteria.</title>
        <authorList>
            <person name="Okamoto-Kainuma A."/>
            <person name="Ishikawa M."/>
            <person name="Umino S."/>
            <person name="Koizumi Y."/>
            <person name="Shiwa Y."/>
            <person name="Yoshikawa H."/>
            <person name="Matsutani M."/>
            <person name="Matsushita K."/>
        </authorList>
    </citation>
    <scope>NUCLEOTIDE SEQUENCE</scope>
    <source>
        <strain evidence="8">NBRC 106556</strain>
    </source>
</reference>
<feature type="transmembrane region" description="Helical" evidence="6">
    <location>
        <begin position="226"/>
        <end position="252"/>
    </location>
</feature>
<dbReference type="EMBL" id="BAQB01000097">
    <property type="protein sequence ID" value="GBR49171.1"/>
    <property type="molecule type" value="Genomic_DNA"/>
</dbReference>
<organism evidence="8 9">
    <name type="scientific">Neokomagataea tanensis NBRC 106556</name>
    <dbReference type="NCBI Taxonomy" id="1223519"/>
    <lineage>
        <taxon>Bacteria</taxon>
        <taxon>Pseudomonadati</taxon>
        <taxon>Pseudomonadota</taxon>
        <taxon>Alphaproteobacteria</taxon>
        <taxon>Acetobacterales</taxon>
        <taxon>Acetobacteraceae</taxon>
        <taxon>Neokomagataea</taxon>
    </lineage>
</organism>
<evidence type="ECO:0000256" key="1">
    <source>
        <dbReference type="ARBA" id="ARBA00004651"/>
    </source>
</evidence>
<evidence type="ECO:0000256" key="4">
    <source>
        <dbReference type="ARBA" id="ARBA00022989"/>
    </source>
</evidence>
<feature type="transmembrane region" description="Helical" evidence="6">
    <location>
        <begin position="46"/>
        <end position="69"/>
    </location>
</feature>
<keyword evidence="2" id="KW-1003">Cell membrane</keyword>
<evidence type="ECO:0000256" key="6">
    <source>
        <dbReference type="SAM" id="Phobius"/>
    </source>
</evidence>
<dbReference type="InterPro" id="IPR047689">
    <property type="entry name" value="CopD"/>
</dbReference>
<keyword evidence="4 6" id="KW-1133">Transmembrane helix</keyword>
<evidence type="ECO:0000313" key="9">
    <source>
        <dbReference type="Proteomes" id="UP001062443"/>
    </source>
</evidence>
<feature type="transmembrane region" description="Helical" evidence="6">
    <location>
        <begin position="117"/>
        <end position="136"/>
    </location>
</feature>
<dbReference type="RefSeq" id="WP_306345077.1">
    <property type="nucleotide sequence ID" value="NZ_BAQB01000097.1"/>
</dbReference>
<gene>
    <name evidence="8" type="ORF">AA106556_1956</name>
</gene>
<evidence type="ECO:0000256" key="5">
    <source>
        <dbReference type="ARBA" id="ARBA00023136"/>
    </source>
</evidence>
<feature type="transmembrane region" description="Helical" evidence="6">
    <location>
        <begin position="89"/>
        <end position="110"/>
    </location>
</feature>
<name>A0ABQ0QLB5_9PROT</name>
<feature type="transmembrane region" description="Helical" evidence="6">
    <location>
        <begin position="196"/>
        <end position="214"/>
    </location>
</feature>
<feature type="transmembrane region" description="Helical" evidence="6">
    <location>
        <begin position="12"/>
        <end position="34"/>
    </location>
</feature>
<keyword evidence="5 6" id="KW-0472">Membrane</keyword>
<keyword evidence="3 6" id="KW-0812">Transmembrane</keyword>
<comment type="caution">
    <text evidence="8">The sequence shown here is derived from an EMBL/GenBank/DDBJ whole genome shotgun (WGS) entry which is preliminary data.</text>
</comment>
<dbReference type="PANTHER" id="PTHR34820:SF4">
    <property type="entry name" value="INNER MEMBRANE PROTEIN YEBZ"/>
    <property type="match status" value="1"/>
</dbReference>
<dbReference type="Proteomes" id="UP001062443">
    <property type="component" value="Unassembled WGS sequence"/>
</dbReference>
<protein>
    <submittedName>
        <fullName evidence="8">Copper resistance protein D</fullName>
    </submittedName>
</protein>
<evidence type="ECO:0000256" key="2">
    <source>
        <dbReference type="ARBA" id="ARBA00022475"/>
    </source>
</evidence>
<evidence type="ECO:0000313" key="8">
    <source>
        <dbReference type="EMBL" id="GBR49171.1"/>
    </source>
</evidence>
<proteinExistence type="predicted"/>
<keyword evidence="9" id="KW-1185">Reference proteome</keyword>
<feature type="transmembrane region" description="Helical" evidence="6">
    <location>
        <begin position="156"/>
        <end position="176"/>
    </location>
</feature>
<dbReference type="NCBIfam" id="NF033808">
    <property type="entry name" value="copper_CopD"/>
    <property type="match status" value="1"/>
</dbReference>
<accession>A0ABQ0QLB5</accession>
<dbReference type="InterPro" id="IPR008457">
    <property type="entry name" value="Cu-R_CopD_dom"/>
</dbReference>
<evidence type="ECO:0000259" key="7">
    <source>
        <dbReference type="Pfam" id="PF05425"/>
    </source>
</evidence>
<dbReference type="Pfam" id="PF05425">
    <property type="entry name" value="CopD"/>
    <property type="match status" value="1"/>
</dbReference>
<dbReference type="PANTHER" id="PTHR34820">
    <property type="entry name" value="INNER MEMBRANE PROTEIN YEBZ"/>
    <property type="match status" value="1"/>
</dbReference>
<dbReference type="InterPro" id="IPR032694">
    <property type="entry name" value="CopC/D"/>
</dbReference>
<feature type="domain" description="Copper resistance protein D" evidence="7">
    <location>
        <begin position="186"/>
        <end position="293"/>
    </location>
</feature>